<sequence>MLVKYENKKIEDICFDKRKMVQKLGQRQSKKLTQRLNEIKASDNLAILSMLPAPRCHQLKGKRDNQFAVDLVHPFRLIFEPYHDPMPLKSDGGFDLSKITTILIIEVVDYHD</sequence>
<dbReference type="InterPro" id="IPR035093">
    <property type="entry name" value="RelE/ParE_toxin_dom_sf"/>
</dbReference>
<keyword evidence="2" id="KW-1185">Reference proteome</keyword>
<name>A0A0U1QSI3_9BACL</name>
<accession>A0A0U1QSI3</accession>
<comment type="caution">
    <text evidence="1">The sequence shown here is derived from an EMBL/GenBank/DDBJ whole genome shotgun (WGS) entry which is preliminary data.</text>
</comment>
<dbReference type="Proteomes" id="UP000035553">
    <property type="component" value="Unassembled WGS sequence"/>
</dbReference>
<proteinExistence type="predicted"/>
<evidence type="ECO:0000313" key="2">
    <source>
        <dbReference type="Proteomes" id="UP000035553"/>
    </source>
</evidence>
<gene>
    <name evidence="1" type="ORF">SINU_00960</name>
</gene>
<dbReference type="RefSeq" id="WP_010024789.1">
    <property type="nucleotide sequence ID" value="NZ_AFVQ02000012.1"/>
</dbReference>
<dbReference type="AlphaFoldDB" id="A0A0U1QSI3"/>
<dbReference type="EMBL" id="AFVQ02000012">
    <property type="protein sequence ID" value="KLI03758.1"/>
    <property type="molecule type" value="Genomic_DNA"/>
</dbReference>
<dbReference type="SUPFAM" id="SSF143011">
    <property type="entry name" value="RelE-like"/>
    <property type="match status" value="1"/>
</dbReference>
<reference evidence="1 2" key="1">
    <citation type="journal article" date="2011" name="J. Bacteriol.">
        <title>Draft genome sequence of Sporolactobacillus inulinus strain CASD, an efficient D-lactic acid-producing bacterium with high-concentration lactate tolerance capability.</title>
        <authorList>
            <person name="Yu B."/>
            <person name="Su F."/>
            <person name="Wang L."/>
            <person name="Xu K."/>
            <person name="Zhao B."/>
            <person name="Xu P."/>
        </authorList>
    </citation>
    <scope>NUCLEOTIDE SEQUENCE [LARGE SCALE GENOMIC DNA]</scope>
    <source>
        <strain evidence="1 2">CASD</strain>
    </source>
</reference>
<dbReference type="OrthoDB" id="9801026at2"/>
<protein>
    <submittedName>
        <fullName evidence="1">Killer suppression protein HigA</fullName>
    </submittedName>
</protein>
<evidence type="ECO:0000313" key="1">
    <source>
        <dbReference type="EMBL" id="KLI03758.1"/>
    </source>
</evidence>
<dbReference type="Gene3D" id="3.30.2310.20">
    <property type="entry name" value="RelE-like"/>
    <property type="match status" value="1"/>
</dbReference>
<organism evidence="1 2">
    <name type="scientific">Sporolactobacillus inulinus CASD</name>
    <dbReference type="NCBI Taxonomy" id="1069536"/>
    <lineage>
        <taxon>Bacteria</taxon>
        <taxon>Bacillati</taxon>
        <taxon>Bacillota</taxon>
        <taxon>Bacilli</taxon>
        <taxon>Bacillales</taxon>
        <taxon>Sporolactobacillaceae</taxon>
        <taxon>Sporolactobacillus</taxon>
    </lineage>
</organism>